<dbReference type="InterPro" id="IPR004167">
    <property type="entry name" value="PSBD"/>
</dbReference>
<comment type="function">
    <text evidence="7">The pyruvate dehydrogenase complex catalyzes the overall conversion of pyruvate to acetyl-CoA and CO(2). It contains multiple copies of three enzymatic components: pyruvate dehydrogenase (E1), dihydrolipoamide acetyltransferase (E2) and lipoamide dehydrogenase (E3).</text>
</comment>
<evidence type="ECO:0000256" key="4">
    <source>
        <dbReference type="ARBA" id="ARBA00022679"/>
    </source>
</evidence>
<dbReference type="AlphaFoldDB" id="L7CHT5"/>
<dbReference type="GO" id="GO:0005737">
    <property type="term" value="C:cytoplasm"/>
    <property type="evidence" value="ECO:0007669"/>
    <property type="project" value="TreeGrafter"/>
</dbReference>
<evidence type="ECO:0000256" key="1">
    <source>
        <dbReference type="ARBA" id="ARBA00001938"/>
    </source>
</evidence>
<feature type="domain" description="Lipoyl-binding" evidence="11">
    <location>
        <begin position="1"/>
        <end position="76"/>
    </location>
</feature>
<dbReference type="InterPro" id="IPR000089">
    <property type="entry name" value="Biotin_lipoyl"/>
</dbReference>
<evidence type="ECO:0000313" key="13">
    <source>
        <dbReference type="EMBL" id="ELP33400.1"/>
    </source>
</evidence>
<dbReference type="RefSeq" id="WP_007337657.1">
    <property type="nucleotide sequence ID" value="NZ_AMWG01000062.1"/>
</dbReference>
<evidence type="ECO:0000256" key="2">
    <source>
        <dbReference type="ARBA" id="ARBA00007317"/>
    </source>
</evidence>
<comment type="catalytic activity">
    <reaction evidence="8">
        <text>N(6)-[(R)-dihydrolipoyl]-L-lysyl-[protein] + acetyl-CoA = N(6)-[(R)-S(8)-acetyldihydrolipoyl]-L-lysyl-[protein] + CoA</text>
        <dbReference type="Rhea" id="RHEA:17017"/>
        <dbReference type="Rhea" id="RHEA-COMP:10475"/>
        <dbReference type="Rhea" id="RHEA-COMP:10478"/>
        <dbReference type="ChEBI" id="CHEBI:57287"/>
        <dbReference type="ChEBI" id="CHEBI:57288"/>
        <dbReference type="ChEBI" id="CHEBI:83100"/>
        <dbReference type="ChEBI" id="CHEBI:83111"/>
        <dbReference type="EC" id="2.3.1.12"/>
    </reaction>
</comment>
<evidence type="ECO:0000256" key="10">
    <source>
        <dbReference type="SAM" id="MobiDB-lite"/>
    </source>
</evidence>
<comment type="subunit">
    <text evidence="3">Forms a 24-polypeptide structural core with octahedral symmetry.</text>
</comment>
<dbReference type="Pfam" id="PF00198">
    <property type="entry name" value="2-oxoacid_dh"/>
    <property type="match status" value="1"/>
</dbReference>
<dbReference type="FunFam" id="3.30.559.10:FF:000007">
    <property type="entry name" value="Dihydrolipoamide acetyltransferase component of pyruvate dehydrogenase complex"/>
    <property type="match status" value="1"/>
</dbReference>
<dbReference type="GO" id="GO:0004742">
    <property type="term" value="F:dihydrolipoyllysine-residue acetyltransferase activity"/>
    <property type="evidence" value="ECO:0007669"/>
    <property type="project" value="UniProtKB-EC"/>
</dbReference>
<dbReference type="Proteomes" id="UP000010959">
    <property type="component" value="Unassembled WGS sequence"/>
</dbReference>
<dbReference type="Gene3D" id="2.40.50.100">
    <property type="match status" value="1"/>
</dbReference>
<dbReference type="SUPFAM" id="SSF51230">
    <property type="entry name" value="Single hybrid motif"/>
    <property type="match status" value="1"/>
</dbReference>
<feature type="domain" description="Peripheral subunit-binding (PSBD)" evidence="12">
    <location>
        <begin position="157"/>
        <end position="194"/>
    </location>
</feature>
<feature type="region of interest" description="Disordered" evidence="10">
    <location>
        <begin position="81"/>
        <end position="160"/>
    </location>
</feature>
<proteinExistence type="inferred from homology"/>
<feature type="compositionally biased region" description="Basic and acidic residues" evidence="10">
    <location>
        <begin position="92"/>
        <end position="103"/>
    </location>
</feature>
<accession>L7CHT5</accession>
<dbReference type="InterPro" id="IPR001078">
    <property type="entry name" value="2-oxoacid_DH_actylTfrase"/>
</dbReference>
<evidence type="ECO:0000259" key="12">
    <source>
        <dbReference type="PROSITE" id="PS51826"/>
    </source>
</evidence>
<comment type="cofactor">
    <cofactor evidence="1 9">
        <name>(R)-lipoate</name>
        <dbReference type="ChEBI" id="CHEBI:83088"/>
    </cofactor>
</comment>
<feature type="compositionally biased region" description="Pro residues" evidence="10">
    <location>
        <begin position="109"/>
        <end position="129"/>
    </location>
</feature>
<reference evidence="13 14" key="1">
    <citation type="journal article" date="2013" name="Mar. Genomics">
        <title>Expression of sulfatases in Rhodopirellula baltica and the diversity of sulfatases in the genus Rhodopirellula.</title>
        <authorList>
            <person name="Wegner C.E."/>
            <person name="Richter-Heitmann T."/>
            <person name="Klindworth A."/>
            <person name="Klockow C."/>
            <person name="Richter M."/>
            <person name="Achstetter T."/>
            <person name="Glockner F.O."/>
            <person name="Harder J."/>
        </authorList>
    </citation>
    <scope>NUCLEOTIDE SEQUENCE [LARGE SCALE GENOMIC DNA]</scope>
    <source>
        <strain evidence="13 14">SWK14</strain>
    </source>
</reference>
<dbReference type="InterPro" id="IPR036625">
    <property type="entry name" value="E3-bd_dom_sf"/>
</dbReference>
<keyword evidence="4 9" id="KW-0808">Transferase</keyword>
<keyword evidence="6 9" id="KW-0012">Acyltransferase</keyword>
<dbReference type="PATRIC" id="fig|993516.3.peg.2839"/>
<dbReference type="InterPro" id="IPR003016">
    <property type="entry name" value="2-oxoA_DH_lipoyl-BS"/>
</dbReference>
<protein>
    <recommendedName>
        <fullName evidence="9">Dihydrolipoamide acetyltransferase component of pyruvate dehydrogenase complex</fullName>
        <ecNumber evidence="9">2.3.1.-</ecNumber>
    </recommendedName>
</protein>
<evidence type="ECO:0000313" key="14">
    <source>
        <dbReference type="Proteomes" id="UP000010959"/>
    </source>
</evidence>
<dbReference type="InterPro" id="IPR011053">
    <property type="entry name" value="Single_hybrid_motif"/>
</dbReference>
<dbReference type="PANTHER" id="PTHR43178:SF2">
    <property type="entry name" value="DIHYDROLIPOYLLYSINE-RESIDUE ACETYLTRANSFERASE COMPONENT OF PYRUVATE DEHYDROGENASE COMPLEX"/>
    <property type="match status" value="1"/>
</dbReference>
<organism evidence="13 14">
    <name type="scientific">Rhodopirellula baltica SWK14</name>
    <dbReference type="NCBI Taxonomy" id="993516"/>
    <lineage>
        <taxon>Bacteria</taxon>
        <taxon>Pseudomonadati</taxon>
        <taxon>Planctomycetota</taxon>
        <taxon>Planctomycetia</taxon>
        <taxon>Pirellulales</taxon>
        <taxon>Pirellulaceae</taxon>
        <taxon>Rhodopirellula</taxon>
    </lineage>
</organism>
<dbReference type="SUPFAM" id="SSF52777">
    <property type="entry name" value="CoA-dependent acyltransferases"/>
    <property type="match status" value="1"/>
</dbReference>
<evidence type="ECO:0000256" key="6">
    <source>
        <dbReference type="ARBA" id="ARBA00023315"/>
    </source>
</evidence>
<dbReference type="Gene3D" id="4.10.320.10">
    <property type="entry name" value="E3-binding domain"/>
    <property type="match status" value="1"/>
</dbReference>
<evidence type="ECO:0000256" key="3">
    <source>
        <dbReference type="ARBA" id="ARBA00011484"/>
    </source>
</evidence>
<dbReference type="GO" id="GO:0031405">
    <property type="term" value="F:lipoic acid binding"/>
    <property type="evidence" value="ECO:0007669"/>
    <property type="project" value="TreeGrafter"/>
</dbReference>
<keyword evidence="13" id="KW-0670">Pyruvate</keyword>
<dbReference type="Pfam" id="PF02817">
    <property type="entry name" value="E3_binding"/>
    <property type="match status" value="1"/>
</dbReference>
<sequence>MTEVKLPELGDGIESGDVLEIFVSVGDVITAGQDIVEMETDKATVPVPSDVGGKVTKISVGEGDTVPIGGVLIEVEAATGAESAPAPAAPAEPEKKPEPKPEPQAEAPAPEPAAPPAAKPAAPAAPPVAQPVATPAAQTPAVADEPDAPVDGGGSIPAGPAIRRFARETGVNLASVTGTGAGGRITRDDVLAVVRSASQKAAAPAAKPAASAGTAAPRTNVTSGDLPGTPDTDDYGPIRVERMSKIRKTISAQMHLSWSTVPRVTNFDDADITDLERLRQSSKDDYAAQGLKLTTMPFLVKAVATALRHHPSLNAVIDSENQQVIYKDYVNIGIAVDTDNGLVVPVMHNADQMGIPDTARNIAEMAGKVRGGKFGVNDLRGGSFTISNLGAIGGQYSTPIVNVPEVAILLVGRSRKLPVVMPDDSIQPRLMMPLSLSYDHRLVDGGTAARFLNDVIGYLQAPSRLLLAL</sequence>
<evidence type="ECO:0000256" key="5">
    <source>
        <dbReference type="ARBA" id="ARBA00022823"/>
    </source>
</evidence>
<evidence type="ECO:0000256" key="9">
    <source>
        <dbReference type="RuleBase" id="RU003423"/>
    </source>
</evidence>
<keyword evidence="5 9" id="KW-0450">Lipoyl</keyword>
<dbReference type="InterPro" id="IPR050743">
    <property type="entry name" value="2-oxoacid_DH_E2_comp"/>
</dbReference>
<dbReference type="PROSITE" id="PS51826">
    <property type="entry name" value="PSBD"/>
    <property type="match status" value="1"/>
</dbReference>
<dbReference type="Gene3D" id="3.30.559.10">
    <property type="entry name" value="Chloramphenicol acetyltransferase-like domain"/>
    <property type="match status" value="1"/>
</dbReference>
<dbReference type="CDD" id="cd06849">
    <property type="entry name" value="lipoyl_domain"/>
    <property type="match status" value="1"/>
</dbReference>
<evidence type="ECO:0000256" key="7">
    <source>
        <dbReference type="ARBA" id="ARBA00025211"/>
    </source>
</evidence>
<dbReference type="EC" id="2.3.1.-" evidence="9"/>
<feature type="compositionally biased region" description="Low complexity" evidence="10">
    <location>
        <begin position="201"/>
        <end position="217"/>
    </location>
</feature>
<dbReference type="EMBL" id="AMWG01000062">
    <property type="protein sequence ID" value="ELP33400.1"/>
    <property type="molecule type" value="Genomic_DNA"/>
</dbReference>
<dbReference type="PROSITE" id="PS50968">
    <property type="entry name" value="BIOTINYL_LIPOYL"/>
    <property type="match status" value="1"/>
</dbReference>
<gene>
    <name evidence="13" type="ORF">RBSWK_02665</name>
</gene>
<feature type="region of interest" description="Disordered" evidence="10">
    <location>
        <begin position="201"/>
        <end position="237"/>
    </location>
</feature>
<comment type="caution">
    <text evidence="13">The sequence shown here is derived from an EMBL/GenBank/DDBJ whole genome shotgun (WGS) entry which is preliminary data.</text>
</comment>
<dbReference type="PANTHER" id="PTHR43178">
    <property type="entry name" value="DIHYDROLIPOAMIDE ACETYLTRANSFERASE COMPONENT OF PYRUVATE DEHYDROGENASE COMPLEX"/>
    <property type="match status" value="1"/>
</dbReference>
<dbReference type="Pfam" id="PF00364">
    <property type="entry name" value="Biotin_lipoyl"/>
    <property type="match status" value="1"/>
</dbReference>
<dbReference type="InterPro" id="IPR023213">
    <property type="entry name" value="CAT-like_dom_sf"/>
</dbReference>
<feature type="compositionally biased region" description="Low complexity" evidence="10">
    <location>
        <begin position="130"/>
        <end position="143"/>
    </location>
</feature>
<feature type="compositionally biased region" description="Low complexity" evidence="10">
    <location>
        <begin position="81"/>
        <end position="91"/>
    </location>
</feature>
<dbReference type="SUPFAM" id="SSF47005">
    <property type="entry name" value="Peripheral subunit-binding domain of 2-oxo acid dehydrogenase complex"/>
    <property type="match status" value="1"/>
</dbReference>
<evidence type="ECO:0000256" key="8">
    <source>
        <dbReference type="ARBA" id="ARBA00048370"/>
    </source>
</evidence>
<evidence type="ECO:0000259" key="11">
    <source>
        <dbReference type="PROSITE" id="PS50968"/>
    </source>
</evidence>
<dbReference type="GO" id="GO:0006086">
    <property type="term" value="P:pyruvate decarboxylation to acetyl-CoA"/>
    <property type="evidence" value="ECO:0007669"/>
    <property type="project" value="TreeGrafter"/>
</dbReference>
<name>L7CHT5_RHOBT</name>
<comment type="similarity">
    <text evidence="2 9">Belongs to the 2-oxoacid dehydrogenase family.</text>
</comment>
<dbReference type="PROSITE" id="PS00189">
    <property type="entry name" value="LIPOYL"/>
    <property type="match status" value="1"/>
</dbReference>